<dbReference type="PANTHER" id="PTHR16301:SF20">
    <property type="entry name" value="IMPACT FAMILY MEMBER YIGZ"/>
    <property type="match status" value="1"/>
</dbReference>
<organism evidence="3 4">
    <name type="scientific">Candidatus Paraprevotella stercoravium</name>
    <dbReference type="NCBI Taxonomy" id="2838725"/>
    <lineage>
        <taxon>Bacteria</taxon>
        <taxon>Pseudomonadati</taxon>
        <taxon>Bacteroidota</taxon>
        <taxon>Bacteroidia</taxon>
        <taxon>Bacteroidales</taxon>
        <taxon>Prevotellaceae</taxon>
        <taxon>Paraprevotella</taxon>
    </lineage>
</organism>
<proteinExistence type="inferred from homology"/>
<dbReference type="Gene3D" id="3.30.230.30">
    <property type="entry name" value="Impact, N-terminal domain"/>
    <property type="match status" value="1"/>
</dbReference>
<feature type="domain" description="Impact N-terminal" evidence="2">
    <location>
        <begin position="22"/>
        <end position="127"/>
    </location>
</feature>
<evidence type="ECO:0000259" key="2">
    <source>
        <dbReference type="Pfam" id="PF01205"/>
    </source>
</evidence>
<evidence type="ECO:0000313" key="3">
    <source>
        <dbReference type="EMBL" id="MBU3852279.1"/>
    </source>
</evidence>
<dbReference type="InterPro" id="IPR036956">
    <property type="entry name" value="Impact_N_sf"/>
</dbReference>
<dbReference type="SUPFAM" id="SSF54211">
    <property type="entry name" value="Ribosomal protein S5 domain 2-like"/>
    <property type="match status" value="1"/>
</dbReference>
<evidence type="ECO:0000256" key="1">
    <source>
        <dbReference type="ARBA" id="ARBA00007665"/>
    </source>
</evidence>
<dbReference type="InterPro" id="IPR001498">
    <property type="entry name" value="Impact_N"/>
</dbReference>
<name>A0A9E2L425_9BACT</name>
<dbReference type="GO" id="GO:0006446">
    <property type="term" value="P:regulation of translational initiation"/>
    <property type="evidence" value="ECO:0007669"/>
    <property type="project" value="TreeGrafter"/>
</dbReference>
<dbReference type="Pfam" id="PF01205">
    <property type="entry name" value="Impact_N"/>
    <property type="match status" value="1"/>
</dbReference>
<sequence>MEDKSDVYRTVDVPAEGEYYEKRSKFLAFLEPVHSIDEVKERVEFYQKKYYDARHCCYAYMLGPERKEFRANDNGEPSGTAGKPILGQINSNELTDVLIVVIRYFGGIKLGTSGLIVAYKMAAADAIEHAGIVEKTVDEEVTFFFEYPFMNSVMRIVKEENPAIVAQGYDNDCSMTLRIRKSMMPRLKARLEKVETLRFEE</sequence>
<dbReference type="PROSITE" id="PS00910">
    <property type="entry name" value="UPF0029"/>
    <property type="match status" value="1"/>
</dbReference>
<dbReference type="InterPro" id="IPR020569">
    <property type="entry name" value="UPF0029_Impact_CS"/>
</dbReference>
<evidence type="ECO:0000313" key="4">
    <source>
        <dbReference type="Proteomes" id="UP000823865"/>
    </source>
</evidence>
<dbReference type="Proteomes" id="UP000823865">
    <property type="component" value="Unassembled WGS sequence"/>
</dbReference>
<protein>
    <submittedName>
        <fullName evidence="3">YigZ family protein</fullName>
    </submittedName>
</protein>
<dbReference type="InterPro" id="IPR020568">
    <property type="entry name" value="Ribosomal_Su5_D2-typ_SF"/>
</dbReference>
<dbReference type="EMBL" id="JAHLFU010000011">
    <property type="protein sequence ID" value="MBU3852279.1"/>
    <property type="molecule type" value="Genomic_DNA"/>
</dbReference>
<comment type="caution">
    <text evidence="3">The sequence shown here is derived from an EMBL/GenBank/DDBJ whole genome shotgun (WGS) entry which is preliminary data.</text>
</comment>
<reference evidence="3" key="1">
    <citation type="journal article" date="2021" name="PeerJ">
        <title>Extensive microbial diversity within the chicken gut microbiome revealed by metagenomics and culture.</title>
        <authorList>
            <person name="Gilroy R."/>
            <person name="Ravi A."/>
            <person name="Getino M."/>
            <person name="Pursley I."/>
            <person name="Horton D.L."/>
            <person name="Alikhan N.F."/>
            <person name="Baker D."/>
            <person name="Gharbi K."/>
            <person name="Hall N."/>
            <person name="Watson M."/>
            <person name="Adriaenssens E.M."/>
            <person name="Foster-Nyarko E."/>
            <person name="Jarju S."/>
            <person name="Secka A."/>
            <person name="Antonio M."/>
            <person name="Oren A."/>
            <person name="Chaudhuri R.R."/>
            <person name="La Ragione R."/>
            <person name="Hildebrand F."/>
            <person name="Pallen M.J."/>
        </authorList>
    </citation>
    <scope>NUCLEOTIDE SEQUENCE</scope>
    <source>
        <strain evidence="3">G3-2149</strain>
    </source>
</reference>
<comment type="similarity">
    <text evidence="1">Belongs to the IMPACT family.</text>
</comment>
<dbReference type="GO" id="GO:0005737">
    <property type="term" value="C:cytoplasm"/>
    <property type="evidence" value="ECO:0007669"/>
    <property type="project" value="TreeGrafter"/>
</dbReference>
<dbReference type="PANTHER" id="PTHR16301">
    <property type="entry name" value="IMPACT-RELATED"/>
    <property type="match status" value="1"/>
</dbReference>
<gene>
    <name evidence="3" type="ORF">H9789_00345</name>
</gene>
<dbReference type="InterPro" id="IPR023582">
    <property type="entry name" value="Impact"/>
</dbReference>
<reference evidence="3" key="2">
    <citation type="submission" date="2021-04" db="EMBL/GenBank/DDBJ databases">
        <authorList>
            <person name="Gilroy R."/>
        </authorList>
    </citation>
    <scope>NUCLEOTIDE SEQUENCE</scope>
    <source>
        <strain evidence="3">G3-2149</strain>
    </source>
</reference>
<dbReference type="AlphaFoldDB" id="A0A9E2L425"/>
<accession>A0A9E2L425</accession>